<dbReference type="OrthoDB" id="2786563at2759"/>
<proteinExistence type="predicted"/>
<accession>A0A8H6TNJ4</accession>
<comment type="caution">
    <text evidence="1">The sequence shown here is derived from an EMBL/GenBank/DDBJ whole genome shotgun (WGS) entry which is preliminary data.</text>
</comment>
<dbReference type="AlphaFoldDB" id="A0A8H6TNJ4"/>
<organism evidence="1 2">
    <name type="scientific">Mycena chlorophos</name>
    <name type="common">Agaric fungus</name>
    <name type="synonym">Agaricus chlorophos</name>
    <dbReference type="NCBI Taxonomy" id="658473"/>
    <lineage>
        <taxon>Eukaryota</taxon>
        <taxon>Fungi</taxon>
        <taxon>Dikarya</taxon>
        <taxon>Basidiomycota</taxon>
        <taxon>Agaricomycotina</taxon>
        <taxon>Agaricomycetes</taxon>
        <taxon>Agaricomycetidae</taxon>
        <taxon>Agaricales</taxon>
        <taxon>Marasmiineae</taxon>
        <taxon>Mycenaceae</taxon>
        <taxon>Mycena</taxon>
    </lineage>
</organism>
<gene>
    <name evidence="1" type="ORF">HMN09_00173100</name>
</gene>
<dbReference type="EMBL" id="JACAZE010000002">
    <property type="protein sequence ID" value="KAF7320865.1"/>
    <property type="molecule type" value="Genomic_DNA"/>
</dbReference>
<keyword evidence="2" id="KW-1185">Reference proteome</keyword>
<name>A0A8H6TNJ4_MYCCL</name>
<evidence type="ECO:0000313" key="2">
    <source>
        <dbReference type="Proteomes" id="UP000613580"/>
    </source>
</evidence>
<dbReference type="Proteomes" id="UP000613580">
    <property type="component" value="Unassembled WGS sequence"/>
</dbReference>
<sequence length="557" mass="60987">MDRVHVHLPDEILSEILTPALRVSEDAFSSTDASGMSFSESSSAYLLVCKDWLRVSTPLLYGVVVLRSKAQAQALATALQSNPDLGRFIKKLRLESGYGRFMQHILQATPNIAELFLTFSLLSTDSVSGLTKGLPLINPRRLFLHKASQETSAPGRTLVTHLAKCIPTWSNLTTVEASTERWGYSSSNALTMELAIALGLSESLTTFILRGRNNVPRSIPNYMIAISNSPSLKTIQFQPPLQPVQPSAFMLDVSPSASSNLAADSESTFVYPSRLSTDSDLEDQIWGRVLSFVLSVPSAQYRETVSFRHIAPLLVCKMFYRLSLPYLYASPILLTHNSQQNFLETLSGPRGLFLGSCVRTLKLLSLESEESLDILRQTQNVQSLFCHAALPVPVTALTQVAQAVGGSLRVLRGLVLAKSNGRIEPPQLGLFAQLVSLEWNCKAQFKSSHKHVPASALGNLTTLCIQEYDPTFLTLLSDLDLPSLQRVDFPPSASTRGASEFFAKHGDKLTQAMLGPVQLADAQLRVLSLCPALTQLRVVYNKKVCVLLGALLVLTVF</sequence>
<reference evidence="1" key="1">
    <citation type="submission" date="2020-05" db="EMBL/GenBank/DDBJ databases">
        <title>Mycena genomes resolve the evolution of fungal bioluminescence.</title>
        <authorList>
            <person name="Tsai I.J."/>
        </authorList>
    </citation>
    <scope>NUCLEOTIDE SEQUENCE</scope>
    <source>
        <strain evidence="1">110903Hualien_Pintung</strain>
    </source>
</reference>
<evidence type="ECO:0000313" key="1">
    <source>
        <dbReference type="EMBL" id="KAF7320865.1"/>
    </source>
</evidence>
<protein>
    <submittedName>
        <fullName evidence="1">F-box domain-containing protein</fullName>
    </submittedName>
</protein>